<accession>A0A521BUM5</accession>
<dbReference type="InterPro" id="IPR015864">
    <property type="entry name" value="FAD_synthase"/>
</dbReference>
<evidence type="ECO:0000259" key="16">
    <source>
        <dbReference type="SMART" id="SM00904"/>
    </source>
</evidence>
<evidence type="ECO:0000256" key="14">
    <source>
        <dbReference type="ARBA" id="ARBA00049494"/>
    </source>
</evidence>
<dbReference type="PANTHER" id="PTHR22749:SF6">
    <property type="entry name" value="RIBOFLAVIN KINASE"/>
    <property type="match status" value="1"/>
</dbReference>
<evidence type="ECO:0000313" key="18">
    <source>
        <dbReference type="Proteomes" id="UP000319040"/>
    </source>
</evidence>
<evidence type="ECO:0000256" key="3">
    <source>
        <dbReference type="ARBA" id="ARBA00005201"/>
    </source>
</evidence>
<evidence type="ECO:0000256" key="15">
    <source>
        <dbReference type="PIRNR" id="PIRNR004491"/>
    </source>
</evidence>
<evidence type="ECO:0000256" key="11">
    <source>
        <dbReference type="ARBA" id="ARBA00022840"/>
    </source>
</evidence>
<keyword evidence="10 15" id="KW-0274">FAD</keyword>
<comment type="pathway">
    <text evidence="3 15">Cofactor biosynthesis; FMN biosynthesis; FMN from riboflavin (ATP route): step 1/1.</text>
</comment>
<dbReference type="NCBIfam" id="NF004162">
    <property type="entry name" value="PRK05627.1-5"/>
    <property type="match status" value="1"/>
</dbReference>
<dbReference type="EC" id="2.7.7.2" evidence="15"/>
<dbReference type="CDD" id="cd02064">
    <property type="entry name" value="FAD_synthetase_N"/>
    <property type="match status" value="1"/>
</dbReference>
<evidence type="ECO:0000256" key="2">
    <source>
        <dbReference type="ARBA" id="ARBA00004726"/>
    </source>
</evidence>
<proteinExistence type="inferred from homology"/>
<evidence type="ECO:0000313" key="17">
    <source>
        <dbReference type="EMBL" id="SMO50867.1"/>
    </source>
</evidence>
<dbReference type="Gene3D" id="2.40.30.30">
    <property type="entry name" value="Riboflavin kinase-like"/>
    <property type="match status" value="1"/>
</dbReference>
<keyword evidence="7 15" id="KW-0548">Nucleotidyltransferase</keyword>
<feature type="domain" description="Riboflavin kinase" evidence="16">
    <location>
        <begin position="183"/>
        <end position="309"/>
    </location>
</feature>
<keyword evidence="11 15" id="KW-0067">ATP-binding</keyword>
<keyword evidence="8 15" id="KW-0547">Nucleotide-binding</keyword>
<keyword evidence="18" id="KW-1185">Reference proteome</keyword>
<dbReference type="EC" id="2.7.1.26" evidence="15"/>
<evidence type="ECO:0000256" key="10">
    <source>
        <dbReference type="ARBA" id="ARBA00022827"/>
    </source>
</evidence>
<evidence type="ECO:0000256" key="9">
    <source>
        <dbReference type="ARBA" id="ARBA00022777"/>
    </source>
</evidence>
<keyword evidence="12" id="KW-0511">Multifunctional enzyme</keyword>
<dbReference type="GO" id="GO:0006747">
    <property type="term" value="P:FAD biosynthetic process"/>
    <property type="evidence" value="ECO:0007669"/>
    <property type="project" value="UniProtKB-UniRule"/>
</dbReference>
<dbReference type="PIRSF" id="PIRSF004491">
    <property type="entry name" value="FAD_Synth"/>
    <property type="match status" value="1"/>
</dbReference>
<evidence type="ECO:0000256" key="7">
    <source>
        <dbReference type="ARBA" id="ARBA00022695"/>
    </source>
</evidence>
<dbReference type="AlphaFoldDB" id="A0A521BUM5"/>
<comment type="function">
    <text evidence="1">Catalyzes the phosphorylation of riboflavin to FMN followed by the adenylation of FMN to FAD.</text>
</comment>
<evidence type="ECO:0000256" key="8">
    <source>
        <dbReference type="ARBA" id="ARBA00022741"/>
    </source>
</evidence>
<protein>
    <recommendedName>
        <fullName evidence="15">Riboflavin biosynthesis protein</fullName>
    </recommendedName>
    <domain>
        <recommendedName>
            <fullName evidence="15">Riboflavin kinase</fullName>
            <ecNumber evidence="15">2.7.1.26</ecNumber>
        </recommendedName>
        <alternativeName>
            <fullName evidence="15">Flavokinase</fullName>
        </alternativeName>
    </domain>
    <domain>
        <recommendedName>
            <fullName evidence="15">FMN adenylyltransferase</fullName>
            <ecNumber evidence="15">2.7.7.2</ecNumber>
        </recommendedName>
        <alternativeName>
            <fullName evidence="15">FAD pyrophosphorylase</fullName>
        </alternativeName>
        <alternativeName>
            <fullName evidence="15">FAD synthase</fullName>
        </alternativeName>
    </domain>
</protein>
<sequence>MKIYSGIDTFSATNVVLTIGMFDGVHRGHAKLLEEVVDRAKKTGGKSTVLSFWPHPRLVLKKKQAEELKFITTLNEKTKKISSYGIDFLILLPFSQELANYTAERFIREILIQKLGMRHLVVGYNHRFGKDRLADYHTYADISKRLGFGLSRVGAVYSNNTAISSTLIRNLLNQGKIEEANRMLGYSYSIYGTVTGGQKLGRRLGYPTANITPNENYKLIPSFGVYACLLHVMGKRYGGMLNIGVRPTVTQLNQLSVEVHILDFNRDIYSEEIEVIFTKKIRDEKKFDGIDGLIKQLKIDETNVREILQHCKLG</sequence>
<dbReference type="InterPro" id="IPR023468">
    <property type="entry name" value="Riboflavin_kinase"/>
</dbReference>
<dbReference type="PANTHER" id="PTHR22749">
    <property type="entry name" value="RIBOFLAVIN KINASE/FMN ADENYLYLTRANSFERASE"/>
    <property type="match status" value="1"/>
</dbReference>
<organism evidence="17 18">
    <name type="scientific">Saccharicrinis carchari</name>
    <dbReference type="NCBI Taxonomy" id="1168039"/>
    <lineage>
        <taxon>Bacteria</taxon>
        <taxon>Pseudomonadati</taxon>
        <taxon>Bacteroidota</taxon>
        <taxon>Bacteroidia</taxon>
        <taxon>Marinilabiliales</taxon>
        <taxon>Marinilabiliaceae</taxon>
        <taxon>Saccharicrinis</taxon>
    </lineage>
</organism>
<dbReference type="SUPFAM" id="SSF52374">
    <property type="entry name" value="Nucleotidylyl transferase"/>
    <property type="match status" value="1"/>
</dbReference>
<evidence type="ECO:0000256" key="1">
    <source>
        <dbReference type="ARBA" id="ARBA00002121"/>
    </source>
</evidence>
<dbReference type="InterPro" id="IPR002606">
    <property type="entry name" value="Riboflavin_kinase_bac"/>
</dbReference>
<dbReference type="FunFam" id="3.40.50.620:FF:000021">
    <property type="entry name" value="Riboflavin biosynthesis protein"/>
    <property type="match status" value="1"/>
</dbReference>
<dbReference type="SUPFAM" id="SSF82114">
    <property type="entry name" value="Riboflavin kinase-like"/>
    <property type="match status" value="1"/>
</dbReference>
<dbReference type="Pfam" id="PF06574">
    <property type="entry name" value="FAD_syn"/>
    <property type="match status" value="1"/>
</dbReference>
<keyword evidence="4 15" id="KW-0285">Flavoprotein</keyword>
<dbReference type="RefSeq" id="WP_246095464.1">
    <property type="nucleotide sequence ID" value="NZ_FXTB01000002.1"/>
</dbReference>
<dbReference type="GO" id="GO:0009398">
    <property type="term" value="P:FMN biosynthetic process"/>
    <property type="evidence" value="ECO:0007669"/>
    <property type="project" value="UniProtKB-UniRule"/>
</dbReference>
<dbReference type="Gene3D" id="3.40.50.620">
    <property type="entry name" value="HUPs"/>
    <property type="match status" value="1"/>
</dbReference>
<evidence type="ECO:0000256" key="13">
    <source>
        <dbReference type="ARBA" id="ARBA00047880"/>
    </source>
</evidence>
<dbReference type="InterPro" id="IPR023465">
    <property type="entry name" value="Riboflavin_kinase_dom_sf"/>
</dbReference>
<reference evidence="17 18" key="1">
    <citation type="submission" date="2017-05" db="EMBL/GenBank/DDBJ databases">
        <authorList>
            <person name="Varghese N."/>
            <person name="Submissions S."/>
        </authorList>
    </citation>
    <scope>NUCLEOTIDE SEQUENCE [LARGE SCALE GENOMIC DNA]</scope>
    <source>
        <strain evidence="17 18">DSM 27040</strain>
    </source>
</reference>
<comment type="pathway">
    <text evidence="2 15">Cofactor biosynthesis; FAD biosynthesis; FAD from FMN: step 1/1.</text>
</comment>
<evidence type="ECO:0000256" key="4">
    <source>
        <dbReference type="ARBA" id="ARBA00022630"/>
    </source>
</evidence>
<dbReference type="SMART" id="SM00904">
    <property type="entry name" value="Flavokinase"/>
    <property type="match status" value="1"/>
</dbReference>
<dbReference type="InterPro" id="IPR015865">
    <property type="entry name" value="Riboflavin_kinase_bac/euk"/>
</dbReference>
<dbReference type="GO" id="GO:0005524">
    <property type="term" value="F:ATP binding"/>
    <property type="evidence" value="ECO:0007669"/>
    <property type="project" value="UniProtKB-UniRule"/>
</dbReference>
<gene>
    <name evidence="17" type="ORF">SAMN06265379_10278</name>
</gene>
<dbReference type="GO" id="GO:0008531">
    <property type="term" value="F:riboflavin kinase activity"/>
    <property type="evidence" value="ECO:0007669"/>
    <property type="project" value="UniProtKB-UniRule"/>
</dbReference>
<keyword evidence="9 15" id="KW-0418">Kinase</keyword>
<dbReference type="UniPathway" id="UPA00277">
    <property type="reaction ID" value="UER00407"/>
</dbReference>
<comment type="catalytic activity">
    <reaction evidence="13 15">
        <text>riboflavin + ATP = FMN + ADP + H(+)</text>
        <dbReference type="Rhea" id="RHEA:14357"/>
        <dbReference type="ChEBI" id="CHEBI:15378"/>
        <dbReference type="ChEBI" id="CHEBI:30616"/>
        <dbReference type="ChEBI" id="CHEBI:57986"/>
        <dbReference type="ChEBI" id="CHEBI:58210"/>
        <dbReference type="ChEBI" id="CHEBI:456216"/>
        <dbReference type="EC" id="2.7.1.26"/>
    </reaction>
</comment>
<dbReference type="InterPro" id="IPR014729">
    <property type="entry name" value="Rossmann-like_a/b/a_fold"/>
</dbReference>
<dbReference type="Pfam" id="PF01687">
    <property type="entry name" value="Flavokinase"/>
    <property type="match status" value="1"/>
</dbReference>
<dbReference type="NCBIfam" id="TIGR00083">
    <property type="entry name" value="ribF"/>
    <property type="match status" value="1"/>
</dbReference>
<evidence type="ECO:0000256" key="5">
    <source>
        <dbReference type="ARBA" id="ARBA00022643"/>
    </source>
</evidence>
<dbReference type="GO" id="GO:0003919">
    <property type="term" value="F:FMN adenylyltransferase activity"/>
    <property type="evidence" value="ECO:0007669"/>
    <property type="project" value="UniProtKB-UniRule"/>
</dbReference>
<dbReference type="EMBL" id="FXTB01000002">
    <property type="protein sequence ID" value="SMO50867.1"/>
    <property type="molecule type" value="Genomic_DNA"/>
</dbReference>
<dbReference type="GO" id="GO:0009231">
    <property type="term" value="P:riboflavin biosynthetic process"/>
    <property type="evidence" value="ECO:0007669"/>
    <property type="project" value="InterPro"/>
</dbReference>
<comment type="catalytic activity">
    <reaction evidence="14 15">
        <text>FMN + ATP + H(+) = FAD + diphosphate</text>
        <dbReference type="Rhea" id="RHEA:17237"/>
        <dbReference type="ChEBI" id="CHEBI:15378"/>
        <dbReference type="ChEBI" id="CHEBI:30616"/>
        <dbReference type="ChEBI" id="CHEBI:33019"/>
        <dbReference type="ChEBI" id="CHEBI:57692"/>
        <dbReference type="ChEBI" id="CHEBI:58210"/>
        <dbReference type="EC" id="2.7.7.2"/>
    </reaction>
</comment>
<evidence type="ECO:0000256" key="6">
    <source>
        <dbReference type="ARBA" id="ARBA00022679"/>
    </source>
</evidence>
<comment type="similarity">
    <text evidence="15">Belongs to the ribF family.</text>
</comment>
<evidence type="ECO:0000256" key="12">
    <source>
        <dbReference type="ARBA" id="ARBA00023268"/>
    </source>
</evidence>
<keyword evidence="5 15" id="KW-0288">FMN</keyword>
<keyword evidence="6 15" id="KW-0808">Transferase</keyword>
<dbReference type="UniPathway" id="UPA00276">
    <property type="reaction ID" value="UER00406"/>
</dbReference>
<dbReference type="Proteomes" id="UP000319040">
    <property type="component" value="Unassembled WGS sequence"/>
</dbReference>
<dbReference type="NCBIfam" id="NF004160">
    <property type="entry name" value="PRK05627.1-3"/>
    <property type="match status" value="1"/>
</dbReference>
<name>A0A521BUM5_SACCC</name>